<dbReference type="RefSeq" id="WP_140669712.1">
    <property type="nucleotide sequence ID" value="NZ_RCZE01000012.1"/>
</dbReference>
<protein>
    <recommendedName>
        <fullName evidence="1">NadR/Ttd14 AAA domain-containing protein</fullName>
    </recommendedName>
</protein>
<dbReference type="Gene3D" id="3.40.50.300">
    <property type="entry name" value="P-loop containing nucleotide triphosphate hydrolases"/>
    <property type="match status" value="1"/>
</dbReference>
<evidence type="ECO:0000259" key="1">
    <source>
        <dbReference type="Pfam" id="PF13521"/>
    </source>
</evidence>
<sequence length="194" mass="21332">MVKPVLLGVTGTHSTGKSTFCDELKVSLECKGISVATIPSFGRLAVQQGIPLLTQHTYDSTMWFIDRTLEAQRTAADNAEVILVDRPIMDAVAYWNAAVEHRGTPAPMHQIDAINALITSQLPGYTTIVATRLDSSIALGPGRDTNLVFRQSVDTHLHQILNHFGIQHQMLVPHVRGALLDSLHTEILHKLERS</sequence>
<proteinExistence type="predicted"/>
<accession>A0A502HIX0</accession>
<dbReference type="AlphaFoldDB" id="A0A502HIX0"/>
<dbReference type="Pfam" id="PF13521">
    <property type="entry name" value="AAA_28"/>
    <property type="match status" value="1"/>
</dbReference>
<feature type="domain" description="NadR/Ttd14 AAA" evidence="1">
    <location>
        <begin position="9"/>
        <end position="167"/>
    </location>
</feature>
<reference evidence="2 3" key="1">
    <citation type="journal article" date="2019" name="Environ. Microbiol.">
        <title>Species interactions and distinct microbial communities in high Arctic permafrost affected cryosols are associated with the CH4 and CO2 gas fluxes.</title>
        <authorList>
            <person name="Altshuler I."/>
            <person name="Hamel J."/>
            <person name="Turney S."/>
            <person name="Magnuson E."/>
            <person name="Levesque R."/>
            <person name="Greer C."/>
            <person name="Whyte L.G."/>
        </authorList>
    </citation>
    <scope>NUCLEOTIDE SEQUENCE [LARGE SCALE GENOMIC DNA]</scope>
    <source>
        <strain evidence="2 3">E3</strain>
    </source>
</reference>
<dbReference type="Proteomes" id="UP000317933">
    <property type="component" value="Unassembled WGS sequence"/>
</dbReference>
<evidence type="ECO:0000313" key="3">
    <source>
        <dbReference type="Proteomes" id="UP000317933"/>
    </source>
</evidence>
<name>A0A502HIX0_9PSED</name>
<organism evidence="2 3">
    <name type="scientific">Pseudomonas arsenicoxydans</name>
    <dbReference type="NCBI Taxonomy" id="702115"/>
    <lineage>
        <taxon>Bacteria</taxon>
        <taxon>Pseudomonadati</taxon>
        <taxon>Pseudomonadota</taxon>
        <taxon>Gammaproteobacteria</taxon>
        <taxon>Pseudomonadales</taxon>
        <taxon>Pseudomonadaceae</taxon>
        <taxon>Pseudomonas</taxon>
    </lineage>
</organism>
<dbReference type="EMBL" id="RCZE01000012">
    <property type="protein sequence ID" value="TPG74611.1"/>
    <property type="molecule type" value="Genomic_DNA"/>
</dbReference>
<evidence type="ECO:0000313" key="2">
    <source>
        <dbReference type="EMBL" id="TPG74611.1"/>
    </source>
</evidence>
<dbReference type="SUPFAM" id="SSF52540">
    <property type="entry name" value="P-loop containing nucleoside triphosphate hydrolases"/>
    <property type="match status" value="1"/>
</dbReference>
<gene>
    <name evidence="2" type="ORF">EAH78_23915</name>
</gene>
<comment type="caution">
    <text evidence="2">The sequence shown here is derived from an EMBL/GenBank/DDBJ whole genome shotgun (WGS) entry which is preliminary data.</text>
</comment>
<dbReference type="InterPro" id="IPR027417">
    <property type="entry name" value="P-loop_NTPase"/>
</dbReference>
<dbReference type="InterPro" id="IPR038727">
    <property type="entry name" value="NadR/Ttd14_AAA_dom"/>
</dbReference>